<dbReference type="EMBL" id="JAQQLI010000005">
    <property type="protein sequence ID" value="MDC7785049.1"/>
    <property type="molecule type" value="Genomic_DNA"/>
</dbReference>
<accession>A0ABT5J5Y2</accession>
<keyword evidence="3 4" id="KW-0408">Iron</keyword>
<organism evidence="6 7">
    <name type="scientific">Rhodoplanes tepidamans</name>
    <name type="common">Rhodoplanes cryptolactis</name>
    <dbReference type="NCBI Taxonomy" id="200616"/>
    <lineage>
        <taxon>Bacteria</taxon>
        <taxon>Pseudomonadati</taxon>
        <taxon>Pseudomonadota</taxon>
        <taxon>Alphaproteobacteria</taxon>
        <taxon>Hyphomicrobiales</taxon>
        <taxon>Nitrobacteraceae</taxon>
        <taxon>Rhodoplanes</taxon>
    </lineage>
</organism>
<evidence type="ECO:0000256" key="4">
    <source>
        <dbReference type="PROSITE-ProRule" id="PRU00433"/>
    </source>
</evidence>
<dbReference type="Gene3D" id="1.10.760.10">
    <property type="entry name" value="Cytochrome c-like domain"/>
    <property type="match status" value="1"/>
</dbReference>
<evidence type="ECO:0000256" key="2">
    <source>
        <dbReference type="ARBA" id="ARBA00022723"/>
    </source>
</evidence>
<dbReference type="RefSeq" id="WP_272775899.1">
    <property type="nucleotide sequence ID" value="NZ_JAQQLI010000005.1"/>
</dbReference>
<evidence type="ECO:0000313" key="6">
    <source>
        <dbReference type="EMBL" id="MDC7785049.1"/>
    </source>
</evidence>
<keyword evidence="7" id="KW-1185">Reference proteome</keyword>
<proteinExistence type="predicted"/>
<gene>
    <name evidence="6" type="ORF">PQJ73_05080</name>
</gene>
<evidence type="ECO:0000256" key="1">
    <source>
        <dbReference type="ARBA" id="ARBA00022617"/>
    </source>
</evidence>
<keyword evidence="1 4" id="KW-0349">Heme</keyword>
<dbReference type="PROSITE" id="PS51257">
    <property type="entry name" value="PROKAR_LIPOPROTEIN"/>
    <property type="match status" value="1"/>
</dbReference>
<name>A0ABT5J5Y2_RHOTP</name>
<evidence type="ECO:0000313" key="7">
    <source>
        <dbReference type="Proteomes" id="UP001165652"/>
    </source>
</evidence>
<reference evidence="6" key="2">
    <citation type="submission" date="2023-02" db="EMBL/GenBank/DDBJ databases">
        <authorList>
            <person name="Rayyan A."/>
            <person name="Meyer T."/>
            <person name="Kyndt J.A."/>
        </authorList>
    </citation>
    <scope>NUCLEOTIDE SEQUENCE</scope>
    <source>
        <strain evidence="6">DSM 9987</strain>
    </source>
</reference>
<reference evidence="6" key="1">
    <citation type="journal article" date="2023" name="Microbiol Resour">
        <title>Genome Sequences of Rhodoplanes serenus and Two Thermotolerant Strains, Rhodoplanes tepidamans and 'Rhodoplanes cryptolactis,' Further Refine the Genus.</title>
        <authorList>
            <person name="Rayyan A.A."/>
            <person name="Kyndt J.A."/>
        </authorList>
    </citation>
    <scope>NUCLEOTIDE SEQUENCE</scope>
    <source>
        <strain evidence="6">DSM 9987</strain>
    </source>
</reference>
<protein>
    <submittedName>
        <fullName evidence="6">C-type cytochrome</fullName>
    </submittedName>
</protein>
<dbReference type="InterPro" id="IPR009056">
    <property type="entry name" value="Cyt_c-like_dom"/>
</dbReference>
<sequence>MRPVLVCSMLAGWLAGCGESPTTDPEWRPSTGGAAARGRLVVERVGCGVCHVIPRVAGPRGTVGPSLAGFGSRTFVAGTLPNRPDVLADFVRDAPSLVPRTAMPPMPLDRDAARDVASFLHTLR</sequence>
<feature type="domain" description="Cytochrome c" evidence="5">
    <location>
        <begin position="33"/>
        <end position="124"/>
    </location>
</feature>
<dbReference type="Proteomes" id="UP001165652">
    <property type="component" value="Unassembled WGS sequence"/>
</dbReference>
<dbReference type="InterPro" id="IPR036909">
    <property type="entry name" value="Cyt_c-like_dom_sf"/>
</dbReference>
<evidence type="ECO:0000259" key="5">
    <source>
        <dbReference type="PROSITE" id="PS51007"/>
    </source>
</evidence>
<evidence type="ECO:0000256" key="3">
    <source>
        <dbReference type="ARBA" id="ARBA00023004"/>
    </source>
</evidence>
<comment type="caution">
    <text evidence="6">The sequence shown here is derived from an EMBL/GenBank/DDBJ whole genome shotgun (WGS) entry which is preliminary data.</text>
</comment>
<keyword evidence="2 4" id="KW-0479">Metal-binding</keyword>
<dbReference type="PROSITE" id="PS51007">
    <property type="entry name" value="CYTC"/>
    <property type="match status" value="1"/>
</dbReference>
<dbReference type="SUPFAM" id="SSF46626">
    <property type="entry name" value="Cytochrome c"/>
    <property type="match status" value="1"/>
</dbReference>